<name>A0A7T8GXY9_CALRO</name>
<sequence length="60" mass="6892">MPHHMLPMLLGVANSVSLIGTFSREWECSTPFLKVEQSHHHIHENTEQVRINLGRGMIMI</sequence>
<evidence type="ECO:0000313" key="1">
    <source>
        <dbReference type="EMBL" id="QQP39859.1"/>
    </source>
</evidence>
<keyword evidence="2" id="KW-1185">Reference proteome</keyword>
<evidence type="ECO:0000313" key="2">
    <source>
        <dbReference type="Proteomes" id="UP000595437"/>
    </source>
</evidence>
<accession>A0A7T8GXY9</accession>
<protein>
    <submittedName>
        <fullName evidence="1">Uncharacterized protein</fullName>
    </submittedName>
</protein>
<reference evidence="2" key="1">
    <citation type="submission" date="2021-01" db="EMBL/GenBank/DDBJ databases">
        <title>Caligus Genome Assembly.</title>
        <authorList>
            <person name="Gallardo-Escarate C."/>
        </authorList>
    </citation>
    <scope>NUCLEOTIDE SEQUENCE [LARGE SCALE GENOMIC DNA]</scope>
</reference>
<proteinExistence type="predicted"/>
<dbReference type="Proteomes" id="UP000595437">
    <property type="component" value="Chromosome 9"/>
</dbReference>
<organism evidence="1 2">
    <name type="scientific">Caligus rogercresseyi</name>
    <name type="common">Sea louse</name>
    <dbReference type="NCBI Taxonomy" id="217165"/>
    <lineage>
        <taxon>Eukaryota</taxon>
        <taxon>Metazoa</taxon>
        <taxon>Ecdysozoa</taxon>
        <taxon>Arthropoda</taxon>
        <taxon>Crustacea</taxon>
        <taxon>Multicrustacea</taxon>
        <taxon>Hexanauplia</taxon>
        <taxon>Copepoda</taxon>
        <taxon>Siphonostomatoida</taxon>
        <taxon>Caligidae</taxon>
        <taxon>Caligus</taxon>
    </lineage>
</organism>
<dbReference type="EMBL" id="CP045898">
    <property type="protein sequence ID" value="QQP39859.1"/>
    <property type="molecule type" value="Genomic_DNA"/>
</dbReference>
<gene>
    <name evidence="1" type="ORF">FKW44_013709</name>
</gene>
<dbReference type="AlphaFoldDB" id="A0A7T8GXY9"/>